<dbReference type="EMBL" id="BAABEP010000071">
    <property type="protein sequence ID" value="GAA3756698.1"/>
    <property type="molecule type" value="Genomic_DNA"/>
</dbReference>
<organism evidence="3 4">
    <name type="scientific">Streptomyces tremellae</name>
    <dbReference type="NCBI Taxonomy" id="1124239"/>
    <lineage>
        <taxon>Bacteria</taxon>
        <taxon>Bacillati</taxon>
        <taxon>Actinomycetota</taxon>
        <taxon>Actinomycetes</taxon>
        <taxon>Kitasatosporales</taxon>
        <taxon>Streptomycetaceae</taxon>
        <taxon>Streptomyces</taxon>
    </lineage>
</organism>
<dbReference type="PROSITE" id="PS51257">
    <property type="entry name" value="PROKAR_LIPOPROTEIN"/>
    <property type="match status" value="1"/>
</dbReference>
<dbReference type="Proteomes" id="UP001499884">
    <property type="component" value="Unassembled WGS sequence"/>
</dbReference>
<evidence type="ECO:0000256" key="1">
    <source>
        <dbReference type="SAM" id="MobiDB-lite"/>
    </source>
</evidence>
<comment type="caution">
    <text evidence="3">The sequence shown here is derived from an EMBL/GenBank/DDBJ whole genome shotgun (WGS) entry which is preliminary data.</text>
</comment>
<feature type="region of interest" description="Disordered" evidence="1">
    <location>
        <begin position="26"/>
        <end position="56"/>
    </location>
</feature>
<protein>
    <recommendedName>
        <fullName evidence="5">Lipoprotein</fullName>
    </recommendedName>
</protein>
<proteinExistence type="predicted"/>
<feature type="compositionally biased region" description="Low complexity" evidence="1">
    <location>
        <begin position="117"/>
        <end position="158"/>
    </location>
</feature>
<accession>A0ABP7G9V0</accession>
<dbReference type="InterPro" id="IPR005297">
    <property type="entry name" value="Lipoprotein_repeat"/>
</dbReference>
<dbReference type="PANTHER" id="PTHR39335">
    <property type="entry name" value="BLL4220 PROTEIN"/>
    <property type="match status" value="1"/>
</dbReference>
<feature type="region of interest" description="Disordered" evidence="1">
    <location>
        <begin position="220"/>
        <end position="260"/>
    </location>
</feature>
<feature type="signal peptide" evidence="2">
    <location>
        <begin position="1"/>
        <end position="23"/>
    </location>
</feature>
<keyword evidence="2" id="KW-0732">Signal</keyword>
<reference evidence="4" key="1">
    <citation type="journal article" date="2019" name="Int. J. Syst. Evol. Microbiol.">
        <title>The Global Catalogue of Microorganisms (GCM) 10K type strain sequencing project: providing services to taxonomists for standard genome sequencing and annotation.</title>
        <authorList>
            <consortium name="The Broad Institute Genomics Platform"/>
            <consortium name="The Broad Institute Genome Sequencing Center for Infectious Disease"/>
            <person name="Wu L."/>
            <person name="Ma J."/>
        </authorList>
    </citation>
    <scope>NUCLEOTIDE SEQUENCE [LARGE SCALE GENOMIC DNA]</scope>
    <source>
        <strain evidence="4">JCM 30846</strain>
    </source>
</reference>
<name>A0ABP7G9V0_9ACTN</name>
<dbReference type="Pfam" id="PF03640">
    <property type="entry name" value="Lipoprotein_15"/>
    <property type="match status" value="2"/>
</dbReference>
<evidence type="ECO:0000313" key="4">
    <source>
        <dbReference type="Proteomes" id="UP001499884"/>
    </source>
</evidence>
<keyword evidence="4" id="KW-1185">Reference proteome</keyword>
<dbReference type="PANTHER" id="PTHR39335:SF1">
    <property type="entry name" value="BLL4220 PROTEIN"/>
    <property type="match status" value="1"/>
</dbReference>
<evidence type="ECO:0008006" key="5">
    <source>
        <dbReference type="Google" id="ProtNLM"/>
    </source>
</evidence>
<feature type="region of interest" description="Disordered" evidence="1">
    <location>
        <begin position="113"/>
        <end position="158"/>
    </location>
</feature>
<feature type="compositionally biased region" description="Low complexity" evidence="1">
    <location>
        <begin position="226"/>
        <end position="252"/>
    </location>
</feature>
<feature type="chain" id="PRO_5046570870" description="Lipoprotein" evidence="2">
    <location>
        <begin position="24"/>
        <end position="260"/>
    </location>
</feature>
<evidence type="ECO:0000256" key="2">
    <source>
        <dbReference type="SAM" id="SignalP"/>
    </source>
</evidence>
<dbReference type="RefSeq" id="WP_345654357.1">
    <property type="nucleotide sequence ID" value="NZ_BAABEP010000071.1"/>
</dbReference>
<sequence length="260" mass="25380">MKNTAVRAAAVAAAALFATTATACSSSGSSSHHKEDTAAHVKAAAEQATSSPSASAGMKDAASKIMTSDVPGLGEILVDSKGHTLYLFAKDTTDKSTCTGECAKGWPPAIVTATPKAATPGDSASPSGSATGSASPTASATGSASPSETASASPSSSAGALKAELFGTTKRGDGTLQATYNKHPLYYFAGDTKPGQVNGQGVTAFGAKWYVVDPQGERVTAMPAKSSASPSESESASPSGSPSGSASPSGTATGSGGSQY</sequence>
<gene>
    <name evidence="3" type="ORF">GCM10023082_59670</name>
</gene>
<evidence type="ECO:0000313" key="3">
    <source>
        <dbReference type="EMBL" id="GAA3756698.1"/>
    </source>
</evidence>